<organism evidence="5 6">
    <name type="scientific">Psilocybe cf. subviscida</name>
    <dbReference type="NCBI Taxonomy" id="2480587"/>
    <lineage>
        <taxon>Eukaryota</taxon>
        <taxon>Fungi</taxon>
        <taxon>Dikarya</taxon>
        <taxon>Basidiomycota</taxon>
        <taxon>Agaricomycotina</taxon>
        <taxon>Agaricomycetes</taxon>
        <taxon>Agaricomycetidae</taxon>
        <taxon>Agaricales</taxon>
        <taxon>Agaricineae</taxon>
        <taxon>Strophariaceae</taxon>
        <taxon>Psilocybe</taxon>
    </lineage>
</organism>
<dbReference type="Proteomes" id="UP000567179">
    <property type="component" value="Unassembled WGS sequence"/>
</dbReference>
<dbReference type="PANTHER" id="PTHR30266">
    <property type="entry name" value="MECHANOSENSITIVE CHANNEL MSCL"/>
    <property type="match status" value="1"/>
</dbReference>
<evidence type="ECO:0000256" key="3">
    <source>
        <dbReference type="ARBA" id="ARBA00022989"/>
    </source>
</evidence>
<keyword evidence="4" id="KW-0472">Membrane</keyword>
<keyword evidence="2" id="KW-0812">Transmembrane</keyword>
<proteinExistence type="predicted"/>
<dbReference type="GO" id="GO:0008381">
    <property type="term" value="F:mechanosensitive monoatomic ion channel activity"/>
    <property type="evidence" value="ECO:0007669"/>
    <property type="project" value="TreeGrafter"/>
</dbReference>
<evidence type="ECO:0000313" key="6">
    <source>
        <dbReference type="Proteomes" id="UP000567179"/>
    </source>
</evidence>
<dbReference type="EMBL" id="JAACJJ010000016">
    <property type="protein sequence ID" value="KAF5324093.1"/>
    <property type="molecule type" value="Genomic_DNA"/>
</dbReference>
<keyword evidence="6" id="KW-1185">Reference proteome</keyword>
<comment type="subcellular location">
    <subcellularLocation>
        <location evidence="1">Membrane</location>
        <topology evidence="1">Multi-pass membrane protein</topology>
    </subcellularLocation>
</comment>
<name>A0A8H5BJ86_9AGAR</name>
<gene>
    <name evidence="5" type="ORF">D9619_011208</name>
</gene>
<dbReference type="PANTHER" id="PTHR30266:SF2">
    <property type="entry name" value="LARGE-CONDUCTANCE MECHANOSENSITIVE CHANNEL"/>
    <property type="match status" value="1"/>
</dbReference>
<dbReference type="Gene3D" id="1.10.1200.120">
    <property type="entry name" value="Large-conductance mechanosensitive channel, MscL, domain 1"/>
    <property type="match status" value="1"/>
</dbReference>
<keyword evidence="3" id="KW-1133">Transmembrane helix</keyword>
<protein>
    <submittedName>
        <fullName evidence="5">Uncharacterized protein</fullName>
    </submittedName>
</protein>
<dbReference type="AlphaFoldDB" id="A0A8H5BJ86"/>
<dbReference type="OrthoDB" id="10010920at2759"/>
<sequence>MPASRFITFWPIIAVTQIASAFTAVVNSLVSDIILPPLSLLPFMARNLEEKFFVLRKGPHYRRTIGYNTREQALDDGAVVWTYGS</sequence>
<reference evidence="5 6" key="1">
    <citation type="journal article" date="2020" name="ISME J.">
        <title>Uncovering the hidden diversity of litter-decomposition mechanisms in mushroom-forming fungi.</title>
        <authorList>
            <person name="Floudas D."/>
            <person name="Bentzer J."/>
            <person name="Ahren D."/>
            <person name="Johansson T."/>
            <person name="Persson P."/>
            <person name="Tunlid A."/>
        </authorList>
    </citation>
    <scope>NUCLEOTIDE SEQUENCE [LARGE SCALE GENOMIC DNA]</scope>
    <source>
        <strain evidence="5 6">CBS 101986</strain>
    </source>
</reference>
<evidence type="ECO:0000256" key="2">
    <source>
        <dbReference type="ARBA" id="ARBA00022692"/>
    </source>
</evidence>
<evidence type="ECO:0000256" key="4">
    <source>
        <dbReference type="ARBA" id="ARBA00023136"/>
    </source>
</evidence>
<comment type="caution">
    <text evidence="5">The sequence shown here is derived from an EMBL/GenBank/DDBJ whole genome shotgun (WGS) entry which is preliminary data.</text>
</comment>
<dbReference type="GO" id="GO:0016020">
    <property type="term" value="C:membrane"/>
    <property type="evidence" value="ECO:0007669"/>
    <property type="project" value="UniProtKB-SubCell"/>
</dbReference>
<evidence type="ECO:0000256" key="1">
    <source>
        <dbReference type="ARBA" id="ARBA00004141"/>
    </source>
</evidence>
<dbReference type="InterPro" id="IPR036019">
    <property type="entry name" value="MscL_channel"/>
</dbReference>
<dbReference type="InterPro" id="IPR037673">
    <property type="entry name" value="MSC/AndL"/>
</dbReference>
<evidence type="ECO:0000313" key="5">
    <source>
        <dbReference type="EMBL" id="KAF5324093.1"/>
    </source>
</evidence>
<accession>A0A8H5BJ86</accession>
<dbReference type="SUPFAM" id="SSF81330">
    <property type="entry name" value="Gated mechanosensitive channel"/>
    <property type="match status" value="1"/>
</dbReference>